<dbReference type="EMBL" id="CAFBPS010000160">
    <property type="protein sequence ID" value="CAB5036143.1"/>
    <property type="molecule type" value="Genomic_DNA"/>
</dbReference>
<feature type="compositionally biased region" description="Polar residues" evidence="1">
    <location>
        <begin position="1"/>
        <end position="11"/>
    </location>
</feature>
<organism evidence="2">
    <name type="scientific">freshwater metagenome</name>
    <dbReference type="NCBI Taxonomy" id="449393"/>
    <lineage>
        <taxon>unclassified sequences</taxon>
        <taxon>metagenomes</taxon>
        <taxon>ecological metagenomes</taxon>
    </lineage>
</organism>
<accession>A0A6J7S4U2</accession>
<reference evidence="2" key="1">
    <citation type="submission" date="2020-05" db="EMBL/GenBank/DDBJ databases">
        <authorList>
            <person name="Chiriac C."/>
            <person name="Salcher M."/>
            <person name="Ghai R."/>
            <person name="Kavagutti S V."/>
        </authorList>
    </citation>
    <scope>NUCLEOTIDE SEQUENCE</scope>
</reference>
<protein>
    <submittedName>
        <fullName evidence="2">Unannotated protein</fullName>
    </submittedName>
</protein>
<feature type="region of interest" description="Disordered" evidence="1">
    <location>
        <begin position="56"/>
        <end position="78"/>
    </location>
</feature>
<feature type="compositionally biased region" description="Polar residues" evidence="1">
    <location>
        <begin position="102"/>
        <end position="125"/>
    </location>
</feature>
<gene>
    <name evidence="2" type="ORF">UFOPK4134_01577</name>
</gene>
<evidence type="ECO:0000313" key="2">
    <source>
        <dbReference type="EMBL" id="CAB5036143.1"/>
    </source>
</evidence>
<feature type="region of interest" description="Disordered" evidence="1">
    <location>
        <begin position="1"/>
        <end position="25"/>
    </location>
</feature>
<dbReference type="AlphaFoldDB" id="A0A6J7S4U2"/>
<name>A0A6J7S4U2_9ZZZZ</name>
<feature type="region of interest" description="Disordered" evidence="1">
    <location>
        <begin position="102"/>
        <end position="150"/>
    </location>
</feature>
<sequence>MIHSSPSSTAAVLSEAKSDPELGSLNPWHQRVVPFMMLGKNSFFCSSVPHCNNVGPTKVSPKKSARNGAFTAANSSDSTTPCIVVSPLPPYSLGQVAQIQPPANNFDGHSSTNFLRASPVNSNPGVPQPAGRLATNHSRISPRKASASAG</sequence>
<evidence type="ECO:0000256" key="1">
    <source>
        <dbReference type="SAM" id="MobiDB-lite"/>
    </source>
</evidence>
<proteinExistence type="predicted"/>